<accession>A0ABX8UM88</accession>
<sequence>MLGLVRIALRRPYTFVVLAIVIFIIGPLSALKTPTDIFPDIRIPVISIVWQYTGLPPDQMAGRITSTFERTITTTVNDVEHIEAQSINGFAVIKVFFQPGVNIATANAQVTAVAQTQLKQLPPATTPPLILNYNASTVPIIQLALSGKGLTEQNLGDLGLNQLRPQLVTVAGASIPYPFGGKTRQVQIDVDPAKLQARGLSAQDVATALATQNLTTPVGTAKMGDHEYVLQLNNAPSLIRDLADLPVKAVNGTTVYIRDVANVRDGAPPQTNIVHVNGHRSVLMSVLKNGSVSTLAIIAGIKQHVDDARAALPDNLQIDPIGDQSLFVRAAVSGVAREAVIAAVLTSLMILLFLGSWRSTVIIATSIPLAILGSIIALSALGETLNIMTLGGLALAVGILVDDATVTIENINWHLEHGKPVEDAILDGAAQIVTPAFVSLLCICIVFVPMFFLNGVARFLFVPMAEAVIFAMVSSFILSRTLVPTMANFLLKPHDPEHAEGEHKQPSRNPLVRFQRGFEASFERIRVVYRGLLMLALDHRKPFLIGFLGFVLLSFGLVPFLGRNFFPAVDAGQILMHVRAPVGTRVERTSEIFANIEDTVRTIIPPNELGTVVDNIGQPVSGINTAYNNTGTIGSQDGDIQIELKEGHAPTAEYVRQMREELPRRFPGETFSFPPADIISQILNFGSPAPIDLQVRGNNLNGNFAYVNAVLRDIREVPGVVDARIQQSQQIPTFNVNVDRTRAQLLNITERDVTNSLVVNLAGSSQVAPTYWLNNANGVSYPIVMQTPQYTLDSLSALRNIPITAGAPLNAQVLGGLATFDRTATSSVVSQYNIVPMVEIFAATQDRDLGAVASDIQKIVARHAKELPKGSNVALLGQVQTMNAAFGGMLFGLLGAVVLIYLLIVVNFQSWSDPFVIVSALPAALAGIIWMLFATHTTLSVPALTGAIMCMGVATANSILVVSFCRERLAEHGDPLKAAIEAGFTRFRPVLMTALAMIIGMLPMALALGEGGEQNAPLGRAVIGGLLFATTASLFFVPIMFSIIHARDKRAASPASASGGPAHVV</sequence>
<dbReference type="InterPro" id="IPR027463">
    <property type="entry name" value="AcrB_DN_DC_subdom"/>
</dbReference>
<keyword evidence="1" id="KW-0472">Membrane</keyword>
<feature type="transmembrane region" description="Helical" evidence="1">
    <location>
        <begin position="387"/>
        <end position="408"/>
    </location>
</feature>
<feature type="transmembrane region" description="Helical" evidence="1">
    <location>
        <begin position="990"/>
        <end position="1009"/>
    </location>
</feature>
<dbReference type="Proteomes" id="UP000826462">
    <property type="component" value="Chromosome 1"/>
</dbReference>
<dbReference type="EMBL" id="CP080095">
    <property type="protein sequence ID" value="QYD69836.1"/>
    <property type="molecule type" value="Genomic_DNA"/>
</dbReference>
<dbReference type="Gene3D" id="3.30.70.1440">
    <property type="entry name" value="Multidrug efflux transporter AcrB pore domain"/>
    <property type="match status" value="1"/>
</dbReference>
<dbReference type="SUPFAM" id="SSF82693">
    <property type="entry name" value="Multidrug efflux transporter AcrB pore domain, PN1, PN2, PC1 and PC2 subdomains"/>
    <property type="match status" value="2"/>
</dbReference>
<keyword evidence="3" id="KW-1185">Reference proteome</keyword>
<feature type="transmembrane region" description="Helical" evidence="1">
    <location>
        <begin position="335"/>
        <end position="354"/>
    </location>
</feature>
<dbReference type="RefSeq" id="WP_219799173.1">
    <property type="nucleotide sequence ID" value="NZ_CP080095.1"/>
</dbReference>
<dbReference type="Gene3D" id="1.20.1640.10">
    <property type="entry name" value="Multidrug efflux transporter AcrB transmembrane domain"/>
    <property type="match status" value="2"/>
</dbReference>
<dbReference type="Pfam" id="PF00873">
    <property type="entry name" value="ACR_tran"/>
    <property type="match status" value="1"/>
</dbReference>
<feature type="transmembrane region" description="Helical" evidence="1">
    <location>
        <begin position="884"/>
        <end position="908"/>
    </location>
</feature>
<dbReference type="Gene3D" id="3.30.2090.10">
    <property type="entry name" value="Multidrug efflux transporter AcrB TolC docking domain, DN and DC subdomains"/>
    <property type="match status" value="2"/>
</dbReference>
<dbReference type="InterPro" id="IPR001036">
    <property type="entry name" value="Acrflvin-R"/>
</dbReference>
<evidence type="ECO:0000313" key="2">
    <source>
        <dbReference type="EMBL" id="QYD69836.1"/>
    </source>
</evidence>
<dbReference type="SUPFAM" id="SSF82866">
    <property type="entry name" value="Multidrug efflux transporter AcrB transmembrane domain"/>
    <property type="match status" value="2"/>
</dbReference>
<dbReference type="Gene3D" id="3.30.70.1320">
    <property type="entry name" value="Multidrug efflux transporter AcrB pore domain like"/>
    <property type="match status" value="1"/>
</dbReference>
<evidence type="ECO:0000313" key="3">
    <source>
        <dbReference type="Proteomes" id="UP000826462"/>
    </source>
</evidence>
<keyword evidence="1" id="KW-1133">Transmembrane helix</keyword>
<protein>
    <submittedName>
        <fullName evidence="2">Efflux RND transporter permease subunit</fullName>
    </submittedName>
</protein>
<feature type="transmembrane region" description="Helical" evidence="1">
    <location>
        <begin position="939"/>
        <end position="962"/>
    </location>
</feature>
<organism evidence="2 3">
    <name type="scientific">Paraburkholderia edwinii</name>
    <dbReference type="NCBI Taxonomy" id="2861782"/>
    <lineage>
        <taxon>Bacteria</taxon>
        <taxon>Pseudomonadati</taxon>
        <taxon>Pseudomonadota</taxon>
        <taxon>Betaproteobacteria</taxon>
        <taxon>Burkholderiales</taxon>
        <taxon>Burkholderiaceae</taxon>
        <taxon>Paraburkholderia</taxon>
    </lineage>
</organism>
<reference evidence="2 3" key="1">
    <citation type="submission" date="2021-07" db="EMBL/GenBank/DDBJ databases">
        <title>Paraburkholderia edwinii protects Aspergillus sp. from phenazines by acting as a toxin sponge.</title>
        <authorList>
            <person name="Dahlstrom K.M."/>
            <person name="Newman D.K."/>
        </authorList>
    </citation>
    <scope>NUCLEOTIDE SEQUENCE [LARGE SCALE GENOMIC DNA]</scope>
    <source>
        <strain evidence="2 3">Pe01</strain>
    </source>
</reference>
<dbReference type="SUPFAM" id="SSF82714">
    <property type="entry name" value="Multidrug efflux transporter AcrB TolC docking domain, DN and DC subdomains"/>
    <property type="match status" value="2"/>
</dbReference>
<feature type="transmembrane region" description="Helical" evidence="1">
    <location>
        <begin position="543"/>
        <end position="562"/>
    </location>
</feature>
<feature type="transmembrane region" description="Helical" evidence="1">
    <location>
        <begin position="361"/>
        <end position="381"/>
    </location>
</feature>
<dbReference type="PANTHER" id="PTHR32063">
    <property type="match status" value="1"/>
</dbReference>
<dbReference type="PANTHER" id="PTHR32063:SF8">
    <property type="entry name" value="CATION EFFLUX PROTEIN"/>
    <property type="match status" value="1"/>
</dbReference>
<keyword evidence="1" id="KW-0812">Transmembrane</keyword>
<gene>
    <name evidence="2" type="ORF">KZJ38_05675</name>
</gene>
<feature type="transmembrane region" description="Helical" evidence="1">
    <location>
        <begin position="459"/>
        <end position="478"/>
    </location>
</feature>
<proteinExistence type="predicted"/>
<dbReference type="Gene3D" id="3.30.70.1430">
    <property type="entry name" value="Multidrug efflux transporter AcrB pore domain"/>
    <property type="match status" value="2"/>
</dbReference>
<evidence type="ECO:0000256" key="1">
    <source>
        <dbReference type="SAM" id="Phobius"/>
    </source>
</evidence>
<dbReference type="PRINTS" id="PR00702">
    <property type="entry name" value="ACRIFLAVINRP"/>
</dbReference>
<feature type="transmembrane region" description="Helical" evidence="1">
    <location>
        <begin position="1021"/>
        <end position="1044"/>
    </location>
</feature>
<name>A0ABX8UM88_9BURK</name>
<feature type="transmembrane region" description="Helical" evidence="1">
    <location>
        <begin position="915"/>
        <end position="933"/>
    </location>
</feature>
<feature type="transmembrane region" description="Helical" evidence="1">
    <location>
        <begin position="429"/>
        <end position="453"/>
    </location>
</feature>